<evidence type="ECO:0000256" key="1">
    <source>
        <dbReference type="ARBA" id="ARBA00004429"/>
    </source>
</evidence>
<dbReference type="GO" id="GO:0015740">
    <property type="term" value="P:C4-dicarboxylate transport"/>
    <property type="evidence" value="ECO:0007669"/>
    <property type="project" value="TreeGrafter"/>
</dbReference>
<comment type="similarity">
    <text evidence="8 9">Belongs to the TRAP transporter small permease family.</text>
</comment>
<evidence type="ECO:0000313" key="11">
    <source>
        <dbReference type="EMBL" id="CUB03764.1"/>
    </source>
</evidence>
<dbReference type="STRING" id="1137284.GCA_001418205_01615"/>
<proteinExistence type="inferred from homology"/>
<evidence type="ECO:0000256" key="4">
    <source>
        <dbReference type="ARBA" id="ARBA00022519"/>
    </source>
</evidence>
<feature type="transmembrane region" description="Helical" evidence="9">
    <location>
        <begin position="12"/>
        <end position="33"/>
    </location>
</feature>
<dbReference type="PANTHER" id="PTHR35011">
    <property type="entry name" value="2,3-DIKETO-L-GULONATE TRAP TRANSPORTER SMALL PERMEASE PROTEIN YIAM"/>
    <property type="match status" value="1"/>
</dbReference>
<evidence type="ECO:0000256" key="2">
    <source>
        <dbReference type="ARBA" id="ARBA00022448"/>
    </source>
</evidence>
<dbReference type="GO" id="GO:0005886">
    <property type="term" value="C:plasma membrane"/>
    <property type="evidence" value="ECO:0007669"/>
    <property type="project" value="UniProtKB-SubCell"/>
</dbReference>
<dbReference type="EMBL" id="CYHG01000004">
    <property type="protein sequence ID" value="CUB03764.1"/>
    <property type="molecule type" value="Genomic_DNA"/>
</dbReference>
<accession>A0A0K6IKY1</accession>
<evidence type="ECO:0000256" key="7">
    <source>
        <dbReference type="ARBA" id="ARBA00023136"/>
    </source>
</evidence>
<sequence length="160" mass="18438">MFKSFYQGLYRFLRWLSSGILALNVLVIIYSVFTRYVLNHSPIWSDELSRYAIVASVMLAMSCSYVEGRHMRVSYLEQTVSQTARRFIEFYQWLAIAGVALFFAYISFRYALSLSKFTSMGLSVSKSIPLMSLPVGFMTLFLMALLKGPFKKPLNREEVC</sequence>
<evidence type="ECO:0000256" key="3">
    <source>
        <dbReference type="ARBA" id="ARBA00022475"/>
    </source>
</evidence>
<dbReference type="Pfam" id="PF04290">
    <property type="entry name" value="DctQ"/>
    <property type="match status" value="1"/>
</dbReference>
<dbReference type="InterPro" id="IPR007387">
    <property type="entry name" value="TRAP_DctQ"/>
</dbReference>
<comment type="subunit">
    <text evidence="9">The complex comprises the extracytoplasmic solute receptor protein and the two transmembrane proteins.</text>
</comment>
<dbReference type="InterPro" id="IPR055348">
    <property type="entry name" value="DctQ"/>
</dbReference>
<gene>
    <name evidence="11" type="ORF">Ga0061065_104195</name>
</gene>
<name>A0A0K6IKY1_9GAMM</name>
<dbReference type="AlphaFoldDB" id="A0A0K6IKY1"/>
<keyword evidence="6 9" id="KW-1133">Transmembrane helix</keyword>
<organism evidence="11 12">
    <name type="scientific">Marinomonas fungiae</name>
    <dbReference type="NCBI Taxonomy" id="1137284"/>
    <lineage>
        <taxon>Bacteria</taxon>
        <taxon>Pseudomonadati</taxon>
        <taxon>Pseudomonadota</taxon>
        <taxon>Gammaproteobacteria</taxon>
        <taxon>Oceanospirillales</taxon>
        <taxon>Oceanospirillaceae</taxon>
        <taxon>Marinomonas</taxon>
    </lineage>
</organism>
<comment type="function">
    <text evidence="9">Part of the tripartite ATP-independent periplasmic (TRAP) transport system.</text>
</comment>
<keyword evidence="7 9" id="KW-0472">Membrane</keyword>
<keyword evidence="12" id="KW-1185">Reference proteome</keyword>
<evidence type="ECO:0000313" key="12">
    <source>
        <dbReference type="Proteomes" id="UP000182769"/>
    </source>
</evidence>
<dbReference type="Proteomes" id="UP000182769">
    <property type="component" value="Unassembled WGS sequence"/>
</dbReference>
<feature type="transmembrane region" description="Helical" evidence="9">
    <location>
        <begin position="87"/>
        <end position="108"/>
    </location>
</feature>
<evidence type="ECO:0000256" key="9">
    <source>
        <dbReference type="RuleBase" id="RU369079"/>
    </source>
</evidence>
<evidence type="ECO:0000256" key="8">
    <source>
        <dbReference type="ARBA" id="ARBA00038436"/>
    </source>
</evidence>
<reference evidence="12" key="1">
    <citation type="submission" date="2015-08" db="EMBL/GenBank/DDBJ databases">
        <authorList>
            <person name="Varghese N."/>
        </authorList>
    </citation>
    <scope>NUCLEOTIDE SEQUENCE [LARGE SCALE GENOMIC DNA]</scope>
    <source>
        <strain evidence="12">JCM 18476</strain>
    </source>
</reference>
<evidence type="ECO:0000259" key="10">
    <source>
        <dbReference type="Pfam" id="PF04290"/>
    </source>
</evidence>
<keyword evidence="5 9" id="KW-0812">Transmembrane</keyword>
<evidence type="ECO:0000256" key="6">
    <source>
        <dbReference type="ARBA" id="ARBA00022989"/>
    </source>
</evidence>
<dbReference type="GO" id="GO:0022857">
    <property type="term" value="F:transmembrane transporter activity"/>
    <property type="evidence" value="ECO:0007669"/>
    <property type="project" value="UniProtKB-UniRule"/>
</dbReference>
<dbReference type="RefSeq" id="WP_055462717.1">
    <property type="nucleotide sequence ID" value="NZ_CYHG01000004.1"/>
</dbReference>
<keyword evidence="4 9" id="KW-0997">Cell inner membrane</keyword>
<evidence type="ECO:0000256" key="5">
    <source>
        <dbReference type="ARBA" id="ARBA00022692"/>
    </source>
</evidence>
<keyword evidence="2 9" id="KW-0813">Transport</keyword>
<protein>
    <recommendedName>
        <fullName evidence="9">TRAP transporter small permease protein</fullName>
    </recommendedName>
</protein>
<comment type="subcellular location">
    <subcellularLocation>
        <location evidence="1 9">Cell inner membrane</location>
        <topology evidence="1 9">Multi-pass membrane protein</topology>
    </subcellularLocation>
</comment>
<feature type="transmembrane region" description="Helical" evidence="9">
    <location>
        <begin position="48"/>
        <end position="66"/>
    </location>
</feature>
<feature type="domain" description="Tripartite ATP-independent periplasmic transporters DctQ component" evidence="10">
    <location>
        <begin position="25"/>
        <end position="145"/>
    </location>
</feature>
<dbReference type="OrthoDB" id="4964541at2"/>
<keyword evidence="3" id="KW-1003">Cell membrane</keyword>
<feature type="transmembrane region" description="Helical" evidence="9">
    <location>
        <begin position="128"/>
        <end position="146"/>
    </location>
</feature>
<dbReference type="PANTHER" id="PTHR35011:SF10">
    <property type="entry name" value="TRAP TRANSPORTER SMALL PERMEASE PROTEIN"/>
    <property type="match status" value="1"/>
</dbReference>